<sequence>MSNDLAQLPLWVRGIAETISPANRRQVARKLGIELRKANQARTSAQTDADGNTFVAPLQAKNSPMFREITNARYFQVKPTDSQVAIGFRGSAGRIAKIHQEGKLSEVRKGSAKKYPYPVRTILGINGEDERLIEKTIRDLLLQD</sequence>
<name>A0A1B8QD17_9GAMM</name>
<proteinExistence type="predicted"/>
<keyword evidence="2" id="KW-1185">Reference proteome</keyword>
<protein>
    <submittedName>
        <fullName evidence="1">Phage virion morphogenesis protein</fullName>
    </submittedName>
</protein>
<dbReference type="NCBIfam" id="TIGR01635">
    <property type="entry name" value="tail_comp_S"/>
    <property type="match status" value="1"/>
</dbReference>
<gene>
    <name evidence="1" type="ORF">A9306_08955</name>
</gene>
<dbReference type="InterPro" id="IPR006522">
    <property type="entry name" value="Phage_virion_morphogenesis"/>
</dbReference>
<evidence type="ECO:0000313" key="2">
    <source>
        <dbReference type="Proteomes" id="UP000092616"/>
    </source>
</evidence>
<evidence type="ECO:0000313" key="1">
    <source>
        <dbReference type="EMBL" id="OBX79131.1"/>
    </source>
</evidence>
<accession>A0A1B8QD17</accession>
<comment type="caution">
    <text evidence="1">The sequence shown here is derived from an EMBL/GenBank/DDBJ whole genome shotgun (WGS) entry which is preliminary data.</text>
</comment>
<dbReference type="Pfam" id="PF05069">
    <property type="entry name" value="Phage_tail_S"/>
    <property type="match status" value="1"/>
</dbReference>
<dbReference type="AlphaFoldDB" id="A0A1B8QD17"/>
<dbReference type="RefSeq" id="WP_067337492.1">
    <property type="nucleotide sequence ID" value="NZ_LZNA01000042.1"/>
</dbReference>
<reference evidence="1 2" key="1">
    <citation type="submission" date="2016-06" db="EMBL/GenBank/DDBJ databases">
        <title>Draft genome of Moraxella atlantae CCUG 59586.</title>
        <authorList>
            <person name="Salva-Serra F."/>
            <person name="Engstrom-Jakobsson H."/>
            <person name="Thorell K."/>
            <person name="Gonzales-Siles L."/>
            <person name="Karlsson R."/>
            <person name="Boulund F."/>
            <person name="Engstrand L."/>
            <person name="Kristiansson E."/>
            <person name="Moore E."/>
        </authorList>
    </citation>
    <scope>NUCLEOTIDE SEQUENCE [LARGE SCALE GENOMIC DNA]</scope>
    <source>
        <strain evidence="1 2">CCUG 59586</strain>
    </source>
</reference>
<dbReference type="EMBL" id="LZNA01000042">
    <property type="protein sequence ID" value="OBX79131.1"/>
    <property type="molecule type" value="Genomic_DNA"/>
</dbReference>
<organism evidence="1 2">
    <name type="scientific">Faucicola atlantae</name>
    <dbReference type="NCBI Taxonomy" id="34059"/>
    <lineage>
        <taxon>Bacteria</taxon>
        <taxon>Pseudomonadati</taxon>
        <taxon>Pseudomonadota</taxon>
        <taxon>Gammaproteobacteria</taxon>
        <taxon>Moraxellales</taxon>
        <taxon>Moraxellaceae</taxon>
        <taxon>Faucicola</taxon>
    </lineage>
</organism>
<dbReference type="Proteomes" id="UP000092616">
    <property type="component" value="Unassembled WGS sequence"/>
</dbReference>